<dbReference type="AlphaFoldDB" id="W2HQD3"/>
<evidence type="ECO:0000313" key="3">
    <source>
        <dbReference type="EMBL" id="ETM48540.1"/>
    </source>
</evidence>
<gene>
    <name evidence="3" type="ORF">L914_06931</name>
    <name evidence="1" type="ORF">L915_21711</name>
    <name evidence="2" type="ORF">L916_21809</name>
</gene>
<dbReference type="Proteomes" id="UP000054532">
    <property type="component" value="Unassembled WGS sequence"/>
</dbReference>
<dbReference type="Proteomes" id="UP000053236">
    <property type="component" value="Unassembled WGS sequence"/>
</dbReference>
<dbReference type="EMBL" id="KI689946">
    <property type="protein sequence ID" value="ETK70960.1"/>
    <property type="molecule type" value="Genomic_DNA"/>
</dbReference>
<evidence type="ECO:0000313" key="1">
    <source>
        <dbReference type="EMBL" id="ETK70960.1"/>
    </source>
</evidence>
<accession>W2HQD3</accession>
<proteinExistence type="predicted"/>
<reference evidence="1" key="1">
    <citation type="submission" date="2013-11" db="EMBL/GenBank/DDBJ databases">
        <title>The Genome Sequence of Phytophthora parasitica CJ02B3.</title>
        <authorList>
            <consortium name="The Broad Institute Genomics Platform"/>
            <person name="Russ C."/>
            <person name="Tyler B."/>
            <person name="Panabieres F."/>
            <person name="Shan W."/>
            <person name="Tripathy S."/>
            <person name="Grunwald N."/>
            <person name="Machado M."/>
            <person name="Johnson C.S."/>
            <person name="Arredondo F."/>
            <person name="Hong C."/>
            <person name="Coffey M."/>
            <person name="Young S.K."/>
            <person name="Zeng Q."/>
            <person name="Gargeya S."/>
            <person name="Fitzgerald M."/>
            <person name="Abouelleil A."/>
            <person name="Alvarado L."/>
            <person name="Chapman S.B."/>
            <person name="Gainer-Dewar J."/>
            <person name="Goldberg J."/>
            <person name="Griggs A."/>
            <person name="Gujja S."/>
            <person name="Hansen M."/>
            <person name="Howarth C."/>
            <person name="Imamovic A."/>
            <person name="Ireland A."/>
            <person name="Larimer J."/>
            <person name="McCowan C."/>
            <person name="Murphy C."/>
            <person name="Pearson M."/>
            <person name="Poon T.W."/>
            <person name="Priest M."/>
            <person name="Roberts A."/>
            <person name="Saif S."/>
            <person name="Shea T."/>
            <person name="Sykes S."/>
            <person name="Wortman J."/>
            <person name="Nusbaum C."/>
            <person name="Birren B."/>
        </authorList>
    </citation>
    <scope>NUCLEOTIDE SEQUENCE [LARGE SCALE GENOMIC DNA]</scope>
    <source>
        <strain evidence="1">CJ02B3</strain>
    </source>
</reference>
<sequence>MAFHLTSAHYTFSSSAKLICSDLRKRLDLSTLEMLVFLLYNKVMWDANTFESIRL</sequence>
<evidence type="ECO:0000313" key="2">
    <source>
        <dbReference type="EMBL" id="ETL24179.1"/>
    </source>
</evidence>
<name>W2HQD3_PHYNI</name>
<organism evidence="2">
    <name type="scientific">Phytophthora nicotianae</name>
    <name type="common">Potato buckeye rot agent</name>
    <name type="synonym">Phytophthora parasitica</name>
    <dbReference type="NCBI Taxonomy" id="4792"/>
    <lineage>
        <taxon>Eukaryota</taxon>
        <taxon>Sar</taxon>
        <taxon>Stramenopiles</taxon>
        <taxon>Oomycota</taxon>
        <taxon>Peronosporomycetes</taxon>
        <taxon>Peronosporales</taxon>
        <taxon>Peronosporaceae</taxon>
        <taxon>Phytophthora</taxon>
    </lineage>
</organism>
<reference evidence="2" key="2">
    <citation type="submission" date="2013-11" db="EMBL/GenBank/DDBJ databases">
        <title>The Genome Sequence of Phytophthora parasitica CJ05E6.</title>
        <authorList>
            <consortium name="The Broad Institute Genomics Platform"/>
            <person name="Russ C."/>
            <person name="Tyler B."/>
            <person name="Panabieres F."/>
            <person name="Shan W."/>
            <person name="Tripathy S."/>
            <person name="Grunwald N."/>
            <person name="Machado M."/>
            <person name="Johnson C.S."/>
            <person name="Arredondo F."/>
            <person name="Hong C."/>
            <person name="Coffey M."/>
            <person name="Young S.K."/>
            <person name="Zeng Q."/>
            <person name="Gargeya S."/>
            <person name="Fitzgerald M."/>
            <person name="Abouelleil A."/>
            <person name="Alvarado L."/>
            <person name="Chapman S.B."/>
            <person name="Gainer-Dewar J."/>
            <person name="Goldberg J."/>
            <person name="Griggs A."/>
            <person name="Gujja S."/>
            <person name="Hansen M."/>
            <person name="Howarth C."/>
            <person name="Imamovic A."/>
            <person name="Ireland A."/>
            <person name="Larimer J."/>
            <person name="McCowan C."/>
            <person name="Murphy C."/>
            <person name="Pearson M."/>
            <person name="Poon T.W."/>
            <person name="Priest M."/>
            <person name="Roberts A."/>
            <person name="Saif S."/>
            <person name="Shea T."/>
            <person name="Sykes S."/>
            <person name="Wortman J."/>
            <person name="Nusbaum C."/>
            <person name="Birren B."/>
        </authorList>
    </citation>
    <scope>NUCLEOTIDE SEQUENCE [LARGE SCALE GENOMIC DNA]</scope>
    <source>
        <strain evidence="2">CJ05E6</strain>
    </source>
</reference>
<dbReference type="EMBL" id="KI677025">
    <property type="protein sequence ID" value="ETL24179.1"/>
    <property type="molecule type" value="Genomic_DNA"/>
</dbReference>
<evidence type="ECO:0008006" key="4">
    <source>
        <dbReference type="Google" id="ProtNLM"/>
    </source>
</evidence>
<protein>
    <recommendedName>
        <fullName evidence="4">HAT C-terminal dimerisation domain-containing protein</fullName>
    </recommendedName>
</protein>
<dbReference type="Proteomes" id="UP000053864">
    <property type="component" value="Unassembled WGS sequence"/>
</dbReference>
<reference evidence="3" key="3">
    <citation type="submission" date="2013-11" db="EMBL/GenBank/DDBJ databases">
        <title>The Genome Sequence of Phytophthora parasitica IAC_01/95.</title>
        <authorList>
            <consortium name="The Broad Institute Genomics Platform"/>
            <person name="Russ C."/>
            <person name="Tyler B."/>
            <person name="Panabieres F."/>
            <person name="Shan W."/>
            <person name="Tripathy S."/>
            <person name="Grunwald N."/>
            <person name="Machado M."/>
            <person name="Johnson C.S."/>
            <person name="Arredondo F."/>
            <person name="Hong C."/>
            <person name="Coffey M."/>
            <person name="Young S.K."/>
            <person name="Zeng Q."/>
            <person name="Gargeya S."/>
            <person name="Fitzgerald M."/>
            <person name="Abouelleil A."/>
            <person name="Alvarado L."/>
            <person name="Chapman S.B."/>
            <person name="Gainer-Dewar J."/>
            <person name="Goldberg J."/>
            <person name="Griggs A."/>
            <person name="Gujja S."/>
            <person name="Hansen M."/>
            <person name="Howarth C."/>
            <person name="Imamovic A."/>
            <person name="Ireland A."/>
            <person name="Larimer J."/>
            <person name="McCowan C."/>
            <person name="Murphy C."/>
            <person name="Pearson M."/>
            <person name="Poon T.W."/>
            <person name="Priest M."/>
            <person name="Roberts A."/>
            <person name="Saif S."/>
            <person name="Shea T."/>
            <person name="Sykes S."/>
            <person name="Wortman J."/>
            <person name="Nusbaum C."/>
            <person name="Birren B."/>
        </authorList>
    </citation>
    <scope>NUCLEOTIDE SEQUENCE [LARGE SCALE GENOMIC DNA]</scope>
    <source>
        <strain evidence="3">IAC_01/95</strain>
    </source>
</reference>
<dbReference type="EMBL" id="KI692335">
    <property type="protein sequence ID" value="ETM48540.1"/>
    <property type="molecule type" value="Genomic_DNA"/>
</dbReference>